<dbReference type="EMBL" id="QQZZ01000087">
    <property type="protein sequence ID" value="RMZ43861.1"/>
    <property type="molecule type" value="Genomic_DNA"/>
</dbReference>
<dbReference type="GO" id="GO:0006631">
    <property type="term" value="P:fatty acid metabolic process"/>
    <property type="evidence" value="ECO:0007669"/>
    <property type="project" value="TreeGrafter"/>
</dbReference>
<dbReference type="InterPro" id="IPR000873">
    <property type="entry name" value="AMP-dep_synth/lig_dom"/>
</dbReference>
<reference evidence="3 4" key="1">
    <citation type="submission" date="2018-07" db="EMBL/GenBank/DDBJ databases">
        <title>Identification of spontaneous genetic mutation associated with occurrence of a yellow conidial color mutant of Aspergillus flavus.</title>
        <authorList>
            <person name="Chang P.-K."/>
            <person name="Mack B.M."/>
            <person name="Scharfenstein L."/>
            <person name="Gilbert M.K."/>
        </authorList>
    </citation>
    <scope>NUCLEOTIDE SEQUENCE [LARGE SCALE GENOMIC DNA]</scope>
    <source>
        <strain evidence="3 4">CA14</strain>
    </source>
</reference>
<proteinExistence type="inferred from homology"/>
<gene>
    <name evidence="3" type="ORF">CA14_004332</name>
</gene>
<dbReference type="Pfam" id="PF00501">
    <property type="entry name" value="AMP-binding"/>
    <property type="match status" value="1"/>
</dbReference>
<comment type="similarity">
    <text evidence="1">Belongs to the ATP-dependent AMP-binding enzyme family.</text>
</comment>
<dbReference type="InterPro" id="IPR042099">
    <property type="entry name" value="ANL_N_sf"/>
</dbReference>
<dbReference type="PROSITE" id="PS00455">
    <property type="entry name" value="AMP_BINDING"/>
    <property type="match status" value="1"/>
</dbReference>
<sequence length="552" mass="61516">MILPADPIFSQLLLIARNSPDEVVIDDRNLHVQAGYSHLLHDAVQLAQQLRDSLSQGPSTVGSAFIGILAPTSYESTVASLAILAVGGVCVPISAGASLEELAYTLKQCSATCVLVGSQHQQTKLATQLQEQTGILKLAIPVLSPGRPPIESYTLDEDSIPSDDLPAFLFFTSGTTGAPKGVLHARRYLYAKFSVQQSELTDELCLIYDSICWSTCFISVLLHILRGERVELHELDARYDLIWDRFRDCEITKIHFSPTSWYTMMKVFQERISKLPEPSVQAYIRGAQYIRTPITLGGILPVPVKQFWLNLRGGRPIKVIYGSTEAGLLTVADPEASASEEASIGSPAPNVTVKLSDGDSGELLVKAPTLLLQYLNSPELTASCFDSEGFYKTGDLVERQGKNFIFRGRYKADFFKFWEYKIPRLHVESCLSSLPYVEEAHILPVADARCDNRVAALVRLRQGHTCVTLQSIRKDLSTMLPVYQMPTLLRILGKGDEVPRTFSEKVAMKKTVERFFPRCNNDHFMDESIEVLGIKEILQFETTRPLELVELW</sequence>
<dbReference type="PANTHER" id="PTHR43201">
    <property type="entry name" value="ACYL-COA SYNTHETASE"/>
    <property type="match status" value="1"/>
</dbReference>
<protein>
    <submittedName>
        <fullName evidence="3">AMP-binding enzyme</fullName>
    </submittedName>
</protein>
<evidence type="ECO:0000313" key="3">
    <source>
        <dbReference type="EMBL" id="RMZ43861.1"/>
    </source>
</evidence>
<comment type="caution">
    <text evidence="3">The sequence shown here is derived from an EMBL/GenBank/DDBJ whole genome shotgun (WGS) entry which is preliminary data.</text>
</comment>
<dbReference type="Gene3D" id="3.30.300.30">
    <property type="match status" value="1"/>
</dbReference>
<dbReference type="InterPro" id="IPR020845">
    <property type="entry name" value="AMP-binding_CS"/>
</dbReference>
<evidence type="ECO:0000259" key="2">
    <source>
        <dbReference type="Pfam" id="PF00501"/>
    </source>
</evidence>
<dbReference type="Gene3D" id="3.40.50.12780">
    <property type="entry name" value="N-terminal domain of ligase-like"/>
    <property type="match status" value="1"/>
</dbReference>
<organism evidence="3 4">
    <name type="scientific">Aspergillus flavus</name>
    <dbReference type="NCBI Taxonomy" id="5059"/>
    <lineage>
        <taxon>Eukaryota</taxon>
        <taxon>Fungi</taxon>
        <taxon>Dikarya</taxon>
        <taxon>Ascomycota</taxon>
        <taxon>Pezizomycotina</taxon>
        <taxon>Eurotiomycetes</taxon>
        <taxon>Eurotiomycetidae</taxon>
        <taxon>Eurotiales</taxon>
        <taxon>Aspergillaceae</taxon>
        <taxon>Aspergillus</taxon>
        <taxon>Aspergillus subgen. Circumdati</taxon>
    </lineage>
</organism>
<dbReference type="SUPFAM" id="SSF56801">
    <property type="entry name" value="Acetyl-CoA synthetase-like"/>
    <property type="match status" value="1"/>
</dbReference>
<evidence type="ECO:0000256" key="1">
    <source>
        <dbReference type="ARBA" id="ARBA00006432"/>
    </source>
</evidence>
<dbReference type="GO" id="GO:0031956">
    <property type="term" value="F:medium-chain fatty acid-CoA ligase activity"/>
    <property type="evidence" value="ECO:0007669"/>
    <property type="project" value="TreeGrafter"/>
</dbReference>
<dbReference type="AlphaFoldDB" id="A0AB74CEZ7"/>
<feature type="domain" description="AMP-dependent synthetase/ligase" evidence="2">
    <location>
        <begin position="16"/>
        <end position="375"/>
    </location>
</feature>
<dbReference type="PANTHER" id="PTHR43201:SF8">
    <property type="entry name" value="ACYL-COA SYNTHETASE FAMILY MEMBER 3"/>
    <property type="match status" value="1"/>
</dbReference>
<dbReference type="Proteomes" id="UP000275480">
    <property type="component" value="Unassembled WGS sequence"/>
</dbReference>
<accession>A0AB74CEZ7</accession>
<name>A0AB74CEZ7_ASPFL</name>
<dbReference type="InterPro" id="IPR045851">
    <property type="entry name" value="AMP-bd_C_sf"/>
</dbReference>
<evidence type="ECO:0000313" key="4">
    <source>
        <dbReference type="Proteomes" id="UP000275480"/>
    </source>
</evidence>